<dbReference type="EMBL" id="AEON01000002">
    <property type="protein sequence ID" value="EFT82667.1"/>
    <property type="molecule type" value="Genomic_DNA"/>
</dbReference>
<organism evidence="1 2">
    <name type="scientific">Parascardovia denticolens DSM 10105 = JCM 12538</name>
    <dbReference type="NCBI Taxonomy" id="864564"/>
    <lineage>
        <taxon>Bacteria</taxon>
        <taxon>Bacillati</taxon>
        <taxon>Actinomycetota</taxon>
        <taxon>Actinomycetes</taxon>
        <taxon>Bifidobacteriales</taxon>
        <taxon>Bifidobacteriaceae</taxon>
        <taxon>Parascardovia</taxon>
    </lineage>
</organism>
<accession>E6K2W3</accession>
<reference evidence="1 2" key="1">
    <citation type="submission" date="2010-12" db="EMBL/GenBank/DDBJ databases">
        <authorList>
            <person name="Muzny D."/>
            <person name="Qin X."/>
            <person name="Buhay C."/>
            <person name="Dugan-Rocha S."/>
            <person name="Ding Y."/>
            <person name="Chen G."/>
            <person name="Hawes A."/>
            <person name="Holder M."/>
            <person name="Jhangiani S."/>
            <person name="Johnson A."/>
            <person name="Khan Z."/>
            <person name="Li Z."/>
            <person name="Liu W."/>
            <person name="Liu X."/>
            <person name="Perez L."/>
            <person name="Shen H."/>
            <person name="Wang Q."/>
            <person name="Watt J."/>
            <person name="Xi L."/>
            <person name="Xin Y."/>
            <person name="Zhou J."/>
            <person name="Deng J."/>
            <person name="Jiang H."/>
            <person name="Liu Y."/>
            <person name="Qu J."/>
            <person name="Song X.-Z."/>
            <person name="Zhang L."/>
            <person name="Villasana D."/>
            <person name="Johnson A."/>
            <person name="Liu J."/>
            <person name="Liyanage D."/>
            <person name="Lorensuhewa L."/>
            <person name="Robinson T."/>
            <person name="Song A."/>
            <person name="Song B.-B."/>
            <person name="Dinh H."/>
            <person name="Thornton R."/>
            <person name="Coyle M."/>
            <person name="Francisco L."/>
            <person name="Jackson L."/>
            <person name="Javaid M."/>
            <person name="Korchina V."/>
            <person name="Kovar C."/>
            <person name="Mata R."/>
            <person name="Mathew T."/>
            <person name="Ngo R."/>
            <person name="Nguyen L."/>
            <person name="Nguyen N."/>
            <person name="Okwuonu G."/>
            <person name="Ongeri F."/>
            <person name="Pham C."/>
            <person name="Simmons D."/>
            <person name="Wilczek-Boney K."/>
            <person name="Hale W."/>
            <person name="Jakkamsetti A."/>
            <person name="Pham P."/>
            <person name="Ruth R."/>
            <person name="San Lucas F."/>
            <person name="Warren J."/>
            <person name="Zhang J."/>
            <person name="Zhao Z."/>
            <person name="Zhou C."/>
            <person name="Zhu D."/>
            <person name="Lee S."/>
            <person name="Bess C."/>
            <person name="Blankenburg K."/>
            <person name="Forbes L."/>
            <person name="Fu Q."/>
            <person name="Gubbala S."/>
            <person name="Hirani K."/>
            <person name="Jayaseelan J.C."/>
            <person name="Lara F."/>
            <person name="Munidasa M."/>
            <person name="Palculict T."/>
            <person name="Patil S."/>
            <person name="Pu L.-L."/>
            <person name="Saada N."/>
            <person name="Tang L."/>
            <person name="Weissenberger G."/>
            <person name="Zhu Y."/>
            <person name="Hemphill L."/>
            <person name="Shang Y."/>
            <person name="Youmans B."/>
            <person name="Ayvaz T."/>
            <person name="Ross M."/>
            <person name="Santibanez J."/>
            <person name="Aqrawi P."/>
            <person name="Gross S."/>
            <person name="Joshi V."/>
            <person name="Fowler G."/>
            <person name="Nazareth L."/>
            <person name="Reid J."/>
            <person name="Worley K."/>
            <person name="Petrosino J."/>
            <person name="Highlander S."/>
            <person name="Gibbs R."/>
        </authorList>
    </citation>
    <scope>NUCLEOTIDE SEQUENCE [LARGE SCALE GENOMIC DNA]</scope>
    <source>
        <strain evidence="1 2">DSM 10105</strain>
    </source>
</reference>
<dbReference type="AlphaFoldDB" id="E6K2W3"/>
<dbReference type="HOGENOM" id="CLU_3273938_0_0_11"/>
<gene>
    <name evidence="1" type="ORF">HMPREF0620_1352</name>
</gene>
<dbReference type="Proteomes" id="UP000004946">
    <property type="component" value="Chromosome"/>
</dbReference>
<comment type="caution">
    <text evidence="1">The sequence shown here is derived from an EMBL/GenBank/DDBJ whole genome shotgun (WGS) entry which is preliminary data.</text>
</comment>
<name>E6K2W3_PARDN</name>
<evidence type="ECO:0000313" key="2">
    <source>
        <dbReference type="Proteomes" id="UP000004946"/>
    </source>
</evidence>
<evidence type="ECO:0000313" key="1">
    <source>
        <dbReference type="EMBL" id="EFT82667.1"/>
    </source>
</evidence>
<sequence>MSGLPGSRSRSQVFGFGFPACSDEGCLVDGRKPVTAPALSL</sequence>
<protein>
    <submittedName>
        <fullName evidence="1">Uncharacterized protein</fullName>
    </submittedName>
</protein>
<proteinExistence type="predicted"/>
<keyword evidence="2" id="KW-1185">Reference proteome</keyword>